<reference evidence="2" key="1">
    <citation type="journal article" date="2020" name="Nature">
        <title>Giant virus diversity and host interactions through global metagenomics.</title>
        <authorList>
            <person name="Schulz F."/>
            <person name="Roux S."/>
            <person name="Paez-Espino D."/>
            <person name="Jungbluth S."/>
            <person name="Walsh D.A."/>
            <person name="Denef V.J."/>
            <person name="McMahon K.D."/>
            <person name="Konstantinidis K.T."/>
            <person name="Eloe-Fadrosh E.A."/>
            <person name="Kyrpides N.C."/>
            <person name="Woyke T."/>
        </authorList>
    </citation>
    <scope>NUCLEOTIDE SEQUENCE</scope>
    <source>
        <strain evidence="2">GVMAG-M-3300021185-45</strain>
    </source>
</reference>
<name>A0A6C0CIS4_9ZZZZ</name>
<dbReference type="PROSITE" id="PS51257">
    <property type="entry name" value="PROKAR_LIPOPROTEIN"/>
    <property type="match status" value="1"/>
</dbReference>
<evidence type="ECO:0000256" key="1">
    <source>
        <dbReference type="SAM" id="Phobius"/>
    </source>
</evidence>
<accession>A0A6C0CIS4</accession>
<organism evidence="2">
    <name type="scientific">viral metagenome</name>
    <dbReference type="NCBI Taxonomy" id="1070528"/>
    <lineage>
        <taxon>unclassified sequences</taxon>
        <taxon>metagenomes</taxon>
        <taxon>organismal metagenomes</taxon>
    </lineage>
</organism>
<keyword evidence="1" id="KW-0472">Membrane</keyword>
<sequence>MEMKLFGMQCRLEIIIISLIVGAILGCHLLCSCSKISFQEGMSLMGASTDWQMGEGQSTNWQNKANQYAASMGYSEQKSKYSQYSGTSMPLPEGQMYMFADNKFKPECCPSTYTSSTGCACITQEQVDYINQRGGNRTMAPAEF</sequence>
<proteinExistence type="predicted"/>
<keyword evidence="1" id="KW-1133">Transmembrane helix</keyword>
<keyword evidence="1" id="KW-0812">Transmembrane</keyword>
<dbReference type="EMBL" id="MN739423">
    <property type="protein sequence ID" value="QHT04072.1"/>
    <property type="molecule type" value="Genomic_DNA"/>
</dbReference>
<protein>
    <submittedName>
        <fullName evidence="2">Uncharacterized protein</fullName>
    </submittedName>
</protein>
<feature type="transmembrane region" description="Helical" evidence="1">
    <location>
        <begin position="12"/>
        <end position="30"/>
    </location>
</feature>
<evidence type="ECO:0000313" key="2">
    <source>
        <dbReference type="EMBL" id="QHT04072.1"/>
    </source>
</evidence>
<dbReference type="AlphaFoldDB" id="A0A6C0CIS4"/>